<dbReference type="Proteomes" id="UP000324800">
    <property type="component" value="Unassembled WGS sequence"/>
</dbReference>
<feature type="region of interest" description="Disordered" evidence="1">
    <location>
        <begin position="263"/>
        <end position="282"/>
    </location>
</feature>
<feature type="region of interest" description="Disordered" evidence="1">
    <location>
        <begin position="232"/>
        <end position="255"/>
    </location>
</feature>
<feature type="compositionally biased region" description="Basic and acidic residues" evidence="1">
    <location>
        <begin position="242"/>
        <end position="255"/>
    </location>
</feature>
<accession>A0A5J4X331</accession>
<organism evidence="2 3">
    <name type="scientific">Streblomastix strix</name>
    <dbReference type="NCBI Taxonomy" id="222440"/>
    <lineage>
        <taxon>Eukaryota</taxon>
        <taxon>Metamonada</taxon>
        <taxon>Preaxostyla</taxon>
        <taxon>Oxymonadida</taxon>
        <taxon>Streblomastigidae</taxon>
        <taxon>Streblomastix</taxon>
    </lineage>
</organism>
<name>A0A5J4X331_9EUKA</name>
<protein>
    <submittedName>
        <fullName evidence="2">Uncharacterized protein</fullName>
    </submittedName>
</protein>
<sequence length="340" mass="38510">MEESGEQDNIGAEAKSNLFQRERGIGGVTGSIDKGRIGSKKNQSDQLIGSLIVEQNPCCNNWGVREIPGLYAYGETLYASGNAIRNLDSTENLCKDNLNNNRQSEKQESSMKNQLCRRYFVPDAGLVVIGERNRVDCIGVQEIWMGDQREQEQLEARIAICVPGIDVQISNNENLIDQRQEEGVESTSSKIDESNNAIKIAKDQKHDNFGWQTQVFHSIIQTRRTASIANKQINEQSGESNGLDKRNDSNEEDSDRAVLLDESAGEQQIKDDRQEKKPDNNSDIRINFGIGCECDKNNVRIRRLYKQQKADMENSNMREILTIYRAVQLPKEYNNLQEYG</sequence>
<evidence type="ECO:0000313" key="3">
    <source>
        <dbReference type="Proteomes" id="UP000324800"/>
    </source>
</evidence>
<feature type="compositionally biased region" description="Basic and acidic residues" evidence="1">
    <location>
        <begin position="268"/>
        <end position="282"/>
    </location>
</feature>
<evidence type="ECO:0000313" key="2">
    <source>
        <dbReference type="EMBL" id="KAA6401172.1"/>
    </source>
</evidence>
<proteinExistence type="predicted"/>
<dbReference type="EMBL" id="SNRW01000432">
    <property type="protein sequence ID" value="KAA6401172.1"/>
    <property type="molecule type" value="Genomic_DNA"/>
</dbReference>
<reference evidence="2 3" key="1">
    <citation type="submission" date="2019-03" db="EMBL/GenBank/DDBJ databases">
        <title>Single cell metagenomics reveals metabolic interactions within the superorganism composed of flagellate Streblomastix strix and complex community of Bacteroidetes bacteria on its surface.</title>
        <authorList>
            <person name="Treitli S.C."/>
            <person name="Kolisko M."/>
            <person name="Husnik F."/>
            <person name="Keeling P."/>
            <person name="Hampl V."/>
        </authorList>
    </citation>
    <scope>NUCLEOTIDE SEQUENCE [LARGE SCALE GENOMIC DNA]</scope>
    <source>
        <strain evidence="2">ST1C</strain>
    </source>
</reference>
<dbReference type="AlphaFoldDB" id="A0A5J4X331"/>
<gene>
    <name evidence="2" type="ORF">EZS28_003299</name>
</gene>
<evidence type="ECO:0000256" key="1">
    <source>
        <dbReference type="SAM" id="MobiDB-lite"/>
    </source>
</evidence>
<comment type="caution">
    <text evidence="2">The sequence shown here is derived from an EMBL/GenBank/DDBJ whole genome shotgun (WGS) entry which is preliminary data.</text>
</comment>